<sequence>MFFLHILYTINRINSTYFYHLKEILQRLGAVEISKIRRFCNGRRVAYTKKLVQTGD</sequence>
<protein>
    <submittedName>
        <fullName evidence="1">Uncharacterized protein</fullName>
    </submittedName>
</protein>
<organism evidence="1">
    <name type="scientific">Siphoviridae sp. ctF7F8</name>
    <dbReference type="NCBI Taxonomy" id="2826211"/>
    <lineage>
        <taxon>Viruses</taxon>
        <taxon>Duplodnaviria</taxon>
        <taxon>Heunggongvirae</taxon>
        <taxon>Uroviricota</taxon>
        <taxon>Caudoviricetes</taxon>
    </lineage>
</organism>
<accession>A0A8S5MJH6</accession>
<reference evidence="1" key="1">
    <citation type="journal article" date="2021" name="Proc. Natl. Acad. Sci. U.S.A.">
        <title>A Catalog of Tens of Thousands of Viruses from Human Metagenomes Reveals Hidden Associations with Chronic Diseases.</title>
        <authorList>
            <person name="Tisza M.J."/>
            <person name="Buck C.B."/>
        </authorList>
    </citation>
    <scope>NUCLEOTIDE SEQUENCE</scope>
    <source>
        <strain evidence="1">CtF7F8</strain>
    </source>
</reference>
<dbReference type="EMBL" id="BK014917">
    <property type="protein sequence ID" value="DAD82404.1"/>
    <property type="molecule type" value="Genomic_DNA"/>
</dbReference>
<name>A0A8S5MJH6_9CAUD</name>
<evidence type="ECO:0000313" key="1">
    <source>
        <dbReference type="EMBL" id="DAD82404.1"/>
    </source>
</evidence>
<proteinExistence type="predicted"/>